<evidence type="ECO:0000313" key="19">
    <source>
        <dbReference type="Proteomes" id="UP000028542"/>
    </source>
</evidence>
<dbReference type="PROSITE" id="PS00178">
    <property type="entry name" value="AA_TRNA_LIGASE_I"/>
    <property type="match status" value="1"/>
</dbReference>
<dbReference type="InterPro" id="IPR014729">
    <property type="entry name" value="Rossmann-like_a/b/a_fold"/>
</dbReference>
<feature type="short sequence motif" description="'HIGH' region" evidence="15">
    <location>
        <begin position="48"/>
        <end position="58"/>
    </location>
</feature>
<evidence type="ECO:0000259" key="17">
    <source>
        <dbReference type="Pfam" id="PF08264"/>
    </source>
</evidence>
<feature type="short sequence motif" description="'KMSKS' region" evidence="15">
    <location>
        <begin position="588"/>
        <end position="592"/>
    </location>
</feature>
<dbReference type="GO" id="GO:0004822">
    <property type="term" value="F:isoleucine-tRNA ligase activity"/>
    <property type="evidence" value="ECO:0007669"/>
    <property type="project" value="UniProtKB-UniRule"/>
</dbReference>
<dbReference type="PANTHER" id="PTHR42780">
    <property type="entry name" value="SOLEUCYL-TRNA SYNTHETASE"/>
    <property type="match status" value="1"/>
</dbReference>
<dbReference type="NCBIfam" id="TIGR00392">
    <property type="entry name" value="ileS"/>
    <property type="match status" value="1"/>
</dbReference>
<dbReference type="CDD" id="cd00818">
    <property type="entry name" value="IleRS_core"/>
    <property type="match status" value="1"/>
</dbReference>
<evidence type="ECO:0000256" key="12">
    <source>
        <dbReference type="ARBA" id="ARBA00023146"/>
    </source>
</evidence>
<dbReference type="PANTHER" id="PTHR42780:SF1">
    <property type="entry name" value="ISOLEUCINE--TRNA LIGASE, CYTOPLASMIC"/>
    <property type="match status" value="1"/>
</dbReference>
<keyword evidence="9 15" id="KW-0862">Zinc</keyword>
<proteinExistence type="inferred from homology"/>
<reference evidence="18 19" key="1">
    <citation type="submission" date="2014-07" db="EMBL/GenBank/DDBJ databases">
        <title>Draft genome of Clostridium sulfidigenes 113A isolated from sediments associated with methane hydrate from Krishna Godavari basin.</title>
        <authorList>
            <person name="Honkalas V.S."/>
            <person name="Dabir A.P."/>
            <person name="Arora P."/>
            <person name="Dhakephalkar P.K."/>
        </authorList>
    </citation>
    <scope>NUCLEOTIDE SEQUENCE [LARGE SCALE GENOMIC DNA]</scope>
    <source>
        <strain evidence="18 19">113A</strain>
    </source>
</reference>
<evidence type="ECO:0000256" key="4">
    <source>
        <dbReference type="ARBA" id="ARBA00011245"/>
    </source>
</evidence>
<dbReference type="PRINTS" id="PR00984">
    <property type="entry name" value="TRNASYNTHILE"/>
</dbReference>
<gene>
    <name evidence="15" type="primary">ileS</name>
    <name evidence="18" type="ORF">IO99_04890</name>
</gene>
<keyword evidence="8 15" id="KW-0547">Nucleotide-binding</keyword>
<dbReference type="GO" id="GO:0006428">
    <property type="term" value="P:isoleucyl-tRNA aminoacylation"/>
    <property type="evidence" value="ECO:0007669"/>
    <property type="project" value="UniProtKB-UniRule"/>
</dbReference>
<comment type="cofactor">
    <cofactor evidence="1 15">
        <name>Zn(2+)</name>
        <dbReference type="ChEBI" id="CHEBI:29105"/>
    </cofactor>
</comment>
<feature type="domain" description="Methionyl/Valyl/Leucyl/Isoleucyl-tRNA synthetase anticodon-binding" evidence="17">
    <location>
        <begin position="674"/>
        <end position="824"/>
    </location>
</feature>
<dbReference type="HAMAP" id="MF_02003">
    <property type="entry name" value="Ile_tRNA_synth_type2"/>
    <property type="match status" value="1"/>
</dbReference>
<keyword evidence="7 15" id="KW-0479">Metal-binding</keyword>
<comment type="similarity">
    <text evidence="3 15">Belongs to the class-I aminoacyl-tRNA synthetase family. IleS type 2 subfamily.</text>
</comment>
<feature type="binding site" evidence="15">
    <location>
        <position position="591"/>
    </location>
    <ligand>
        <name>ATP</name>
        <dbReference type="ChEBI" id="CHEBI:30616"/>
    </ligand>
</feature>
<dbReference type="InterPro" id="IPR033709">
    <property type="entry name" value="Anticodon_Ile_ABEc"/>
</dbReference>
<comment type="domain">
    <text evidence="15">IleRS has two distinct active sites: one for aminoacylation and one for editing. The misactivated valine is translocated from the active site to the editing site, which sterically excludes the correctly activated isoleucine. The single editing site contains two valyl binding pockets, one specific for each substrate (Val-AMP or Val-tRNA(Ile)).</text>
</comment>
<dbReference type="SUPFAM" id="SSF52374">
    <property type="entry name" value="Nucleotidylyl transferase"/>
    <property type="match status" value="1"/>
</dbReference>
<keyword evidence="6 15" id="KW-0436">Ligase</keyword>
<dbReference type="FunFam" id="3.40.50.620:FF:000075">
    <property type="entry name" value="Isoleucine--tRNA ligase"/>
    <property type="match status" value="1"/>
</dbReference>
<keyword evidence="12 15" id="KW-0030">Aminoacyl-tRNA synthetase</keyword>
<dbReference type="AlphaFoldDB" id="A0A084JF73"/>
<evidence type="ECO:0000256" key="3">
    <source>
        <dbReference type="ARBA" id="ARBA00007078"/>
    </source>
</evidence>
<evidence type="ECO:0000256" key="6">
    <source>
        <dbReference type="ARBA" id="ARBA00022598"/>
    </source>
</evidence>
<dbReference type="FunFam" id="3.40.50.620:FF:000063">
    <property type="entry name" value="Isoleucine--tRNA ligase"/>
    <property type="match status" value="1"/>
</dbReference>
<dbReference type="GO" id="GO:0005524">
    <property type="term" value="F:ATP binding"/>
    <property type="evidence" value="ECO:0007669"/>
    <property type="project" value="UniProtKB-UniRule"/>
</dbReference>
<evidence type="ECO:0000256" key="7">
    <source>
        <dbReference type="ARBA" id="ARBA00022723"/>
    </source>
</evidence>
<keyword evidence="11 15" id="KW-0648">Protein biosynthesis</keyword>
<keyword evidence="10 15" id="KW-0067">ATP-binding</keyword>
<dbReference type="Proteomes" id="UP000028542">
    <property type="component" value="Unassembled WGS sequence"/>
</dbReference>
<dbReference type="Pfam" id="PF19302">
    <property type="entry name" value="DUF5915"/>
    <property type="match status" value="1"/>
</dbReference>
<evidence type="ECO:0000313" key="18">
    <source>
        <dbReference type="EMBL" id="KEZ87607.1"/>
    </source>
</evidence>
<dbReference type="InterPro" id="IPR002301">
    <property type="entry name" value="Ile-tRNA-ligase"/>
</dbReference>
<evidence type="ECO:0000256" key="14">
    <source>
        <dbReference type="ARBA" id="ARBA00048359"/>
    </source>
</evidence>
<dbReference type="SUPFAM" id="SSF47323">
    <property type="entry name" value="Anticodon-binding domain of a subclass of class I aminoacyl-tRNA synthetases"/>
    <property type="match status" value="2"/>
</dbReference>
<evidence type="ECO:0000256" key="1">
    <source>
        <dbReference type="ARBA" id="ARBA00001947"/>
    </source>
</evidence>
<evidence type="ECO:0000256" key="15">
    <source>
        <dbReference type="HAMAP-Rule" id="MF_02003"/>
    </source>
</evidence>
<dbReference type="Gene3D" id="3.40.50.620">
    <property type="entry name" value="HUPs"/>
    <property type="match status" value="2"/>
</dbReference>
<comment type="catalytic activity">
    <reaction evidence="14 15">
        <text>tRNA(Ile) + L-isoleucine + ATP = L-isoleucyl-tRNA(Ile) + AMP + diphosphate</text>
        <dbReference type="Rhea" id="RHEA:11060"/>
        <dbReference type="Rhea" id="RHEA-COMP:9666"/>
        <dbReference type="Rhea" id="RHEA-COMP:9695"/>
        <dbReference type="ChEBI" id="CHEBI:30616"/>
        <dbReference type="ChEBI" id="CHEBI:33019"/>
        <dbReference type="ChEBI" id="CHEBI:58045"/>
        <dbReference type="ChEBI" id="CHEBI:78442"/>
        <dbReference type="ChEBI" id="CHEBI:78528"/>
        <dbReference type="ChEBI" id="CHEBI:456215"/>
        <dbReference type="EC" id="6.1.1.5"/>
    </reaction>
</comment>
<name>A0A084JF73_9CLOT</name>
<evidence type="ECO:0000256" key="5">
    <source>
        <dbReference type="ARBA" id="ARBA00022490"/>
    </source>
</evidence>
<dbReference type="RefSeq" id="WP_035130866.1">
    <property type="nucleotide sequence ID" value="NZ_JPMD01000010.1"/>
</dbReference>
<dbReference type="InterPro" id="IPR023586">
    <property type="entry name" value="Ile-tRNA-ligase_type2"/>
</dbReference>
<organism evidence="18 19">
    <name type="scientific">Clostridium sulfidigenes</name>
    <dbReference type="NCBI Taxonomy" id="318464"/>
    <lineage>
        <taxon>Bacteria</taxon>
        <taxon>Bacillati</taxon>
        <taxon>Bacillota</taxon>
        <taxon>Clostridia</taxon>
        <taxon>Eubacteriales</taxon>
        <taxon>Clostridiaceae</taxon>
        <taxon>Clostridium</taxon>
    </lineage>
</organism>
<evidence type="ECO:0000256" key="2">
    <source>
        <dbReference type="ARBA" id="ARBA00004496"/>
    </source>
</evidence>
<dbReference type="GO" id="GO:0002161">
    <property type="term" value="F:aminoacyl-tRNA deacylase activity"/>
    <property type="evidence" value="ECO:0007669"/>
    <property type="project" value="InterPro"/>
</dbReference>
<comment type="subunit">
    <text evidence="4 15">Monomer.</text>
</comment>
<dbReference type="GO" id="GO:0005737">
    <property type="term" value="C:cytoplasm"/>
    <property type="evidence" value="ECO:0007669"/>
    <property type="project" value="UniProtKB-SubCell"/>
</dbReference>
<comment type="caution">
    <text evidence="18">The sequence shown here is derived from an EMBL/GenBank/DDBJ whole genome shotgun (WGS) entry which is preliminary data.</text>
</comment>
<accession>A0A084JF73</accession>
<evidence type="ECO:0000256" key="9">
    <source>
        <dbReference type="ARBA" id="ARBA00022833"/>
    </source>
</evidence>
<keyword evidence="19" id="KW-1185">Reference proteome</keyword>
<evidence type="ECO:0000256" key="11">
    <source>
        <dbReference type="ARBA" id="ARBA00022917"/>
    </source>
</evidence>
<evidence type="ECO:0000259" key="16">
    <source>
        <dbReference type="Pfam" id="PF00133"/>
    </source>
</evidence>
<comment type="function">
    <text evidence="13 15">Catalyzes the attachment of isoleucine to tRNA(Ile). As IleRS can inadvertently accommodate and process structurally similar amino acids such as valine, to avoid such errors it has two additional distinct tRNA(Ile)-dependent editing activities. One activity is designated as 'pretransfer' editing and involves the hydrolysis of activated Val-AMP. The other activity is designated 'posttransfer' editing and involves deacylation of mischarged Val-tRNA(Ile).</text>
</comment>
<keyword evidence="5 15" id="KW-0963">Cytoplasm</keyword>
<dbReference type="EMBL" id="JPMD01000010">
    <property type="protein sequence ID" value="KEZ87607.1"/>
    <property type="molecule type" value="Genomic_DNA"/>
</dbReference>
<dbReference type="Pfam" id="PF00133">
    <property type="entry name" value="tRNA-synt_1"/>
    <property type="match status" value="1"/>
</dbReference>
<evidence type="ECO:0000256" key="13">
    <source>
        <dbReference type="ARBA" id="ARBA00025217"/>
    </source>
</evidence>
<protein>
    <recommendedName>
        <fullName evidence="15">Isoleucine--tRNA ligase</fullName>
        <ecNumber evidence="15">6.1.1.5</ecNumber>
    </recommendedName>
    <alternativeName>
        <fullName evidence="15">Isoleucyl-tRNA synthetase</fullName>
        <shortName evidence="15">IleRS</shortName>
    </alternativeName>
</protein>
<dbReference type="Gene3D" id="1.10.730.10">
    <property type="entry name" value="Isoleucyl-tRNA Synthetase, Domain 1"/>
    <property type="match status" value="1"/>
</dbReference>
<dbReference type="GO" id="GO:0008270">
    <property type="term" value="F:zinc ion binding"/>
    <property type="evidence" value="ECO:0007669"/>
    <property type="project" value="UniProtKB-UniRule"/>
</dbReference>
<evidence type="ECO:0000256" key="10">
    <source>
        <dbReference type="ARBA" id="ARBA00022840"/>
    </source>
</evidence>
<dbReference type="CDD" id="cd07961">
    <property type="entry name" value="Anticodon_Ia_Ile_ABEc"/>
    <property type="match status" value="1"/>
</dbReference>
<dbReference type="InterPro" id="IPR001412">
    <property type="entry name" value="aa-tRNA-synth_I_CS"/>
</dbReference>
<dbReference type="InterPro" id="IPR009008">
    <property type="entry name" value="Val/Leu/Ile-tRNA-synth_edit"/>
</dbReference>
<dbReference type="STRING" id="318464.IO99_04890"/>
<feature type="domain" description="Aminoacyl-tRNA synthetase class Ia" evidence="16">
    <location>
        <begin position="18"/>
        <end position="616"/>
    </location>
</feature>
<dbReference type="SUPFAM" id="SSF50677">
    <property type="entry name" value="ValRS/IleRS/LeuRS editing domain"/>
    <property type="match status" value="1"/>
</dbReference>
<dbReference type="InterPro" id="IPR002300">
    <property type="entry name" value="aa-tRNA-synth_Ia"/>
</dbReference>
<dbReference type="InterPro" id="IPR009080">
    <property type="entry name" value="tRNAsynth_Ia_anticodon-bd"/>
</dbReference>
<dbReference type="eggNOG" id="COG0060">
    <property type="taxonomic scope" value="Bacteria"/>
</dbReference>
<comment type="subcellular location">
    <subcellularLocation>
        <location evidence="2 15">Cytoplasm</location>
    </subcellularLocation>
</comment>
<dbReference type="InterPro" id="IPR013155">
    <property type="entry name" value="M/V/L/I-tRNA-synth_anticd-bd"/>
</dbReference>
<dbReference type="Pfam" id="PF08264">
    <property type="entry name" value="Anticodon_1"/>
    <property type="match status" value="1"/>
</dbReference>
<dbReference type="GO" id="GO:0000049">
    <property type="term" value="F:tRNA binding"/>
    <property type="evidence" value="ECO:0007669"/>
    <property type="project" value="InterPro"/>
</dbReference>
<sequence>MYKKIDNSKSFMDIEKDMLKLWEEKDVIQKNFDLNDEGEYFTFYDGPPTANGKPHIGHVITRVMKDIIPRYKVMKGYKVLRKAGWDTHGLPVELEIEKKLGISGKPEIEKYGVEEFVTQCKDSVFSYVEMWREMSERLGYWVDMENPYVTYHNDYIESVWWALKQMWNKDLLYKGHKVMPYCPRCGTTLSSHEVAQGYKDVKDSSAYVKFKLKDEDKYVLVWTTTPWTLPSNVALAVNKSYDYVEVLHEGEYLILSRTLLNKLQGEYEVVAEFKGETLLGKEYEQMFKFEVPEEKAFYIVHGDFVTLTDGTGIVHIAPAYGDDDNQLGKKYGLPMINLVDGEGNFVPAVTPWAGIFVKKADEKILAYLKENNILYKSEKFTHSYPHCWRCDTPLLYYPRESWFVRMSSVRDQLIENNNKINWMPDNVKTGRMGKFLENVIDWGISRNRYWGTPLPIWECECGHRELIGSVEELKEKGVNVPEGIELHKPYIDRVKVTCPHCQKEMTRVEEVIDCWFDSGSMPFAQYHYPFENKELFEANFPAQFISEAVDQTRGWFYTLLAISTTVFENNPFENCIVLGHVLDKDGLKMSKHKGNVLSPFTVLENEGADALRWYFYTGSAPWLPSRFYEEAVIEAQRKFIGTLWNVYSFYVLYAELDNFNPIDYKDFKSENVMDKWMMSKLNTLVKNIDEHLENYRITQGAKELEDFVDELSNWYVRRNRARFWGEELTEDKIGAYMTLYRVLVSFSKIAAPFIPFITEELYQNLVVAFDKDAEESVHLCKWPEYVKADVDAVLEDEMDKAYKIVKLGRSARNGANIKNRQPLGKMLVSVDSLPEYYGDIVKDELNIKQVELGSDLSKYVNFEIKPNLPVLGKAYGKMIPGIRKGIASMNQMDLAQRVNNGDVVTINVDGTEIELNKENLLVTMQGLEGFAFAGEGEIGVVLDTNISEELREEGHIREVLSKIQNMRKETGFEVSDKINLYFAGNEALENVIRKFENQIKKDTLALTVAYNSDKAINEVKINGEKLLLHVERV</sequence>
<evidence type="ECO:0000256" key="8">
    <source>
        <dbReference type="ARBA" id="ARBA00022741"/>
    </source>
</evidence>
<dbReference type="EC" id="6.1.1.5" evidence="15"/>